<protein>
    <submittedName>
        <fullName evidence="1">Uncharacterized protein</fullName>
    </submittedName>
</protein>
<sequence>MYGLRRQVFGCSHAPSSGHGSQFNSCFAASYLGNQTGSDERTGAGALKGEKCFKTLISKSNSSVHPLKLLKEDNPTQRTIRNQKIKLWLCPSQSTLMIMQGTRSEIVLILVVDDTRSRNTTDTLSD</sequence>
<proteinExistence type="predicted"/>
<comment type="caution">
    <text evidence="1">The sequence shown here is derived from an EMBL/GenBank/DDBJ whole genome shotgun (WGS) entry which is preliminary data.</text>
</comment>
<evidence type="ECO:0000313" key="1">
    <source>
        <dbReference type="EMBL" id="TEY37133.1"/>
    </source>
</evidence>
<evidence type="ECO:0000313" key="2">
    <source>
        <dbReference type="Proteomes" id="UP000297299"/>
    </source>
</evidence>
<dbReference type="AlphaFoldDB" id="A0A4Y8CN65"/>
<name>A0A4Y8CN65_9HELO</name>
<reference evidence="1 2" key="1">
    <citation type="submission" date="2017-11" db="EMBL/GenBank/DDBJ databases">
        <title>Comparative genomics of Botrytis spp.</title>
        <authorList>
            <person name="Valero-Jimenez C.A."/>
            <person name="Tapia P."/>
            <person name="Veloso J."/>
            <person name="Silva-Moreno E."/>
            <person name="Staats M."/>
            <person name="Valdes J.H."/>
            <person name="Van Kan J.A.L."/>
        </authorList>
    </citation>
    <scope>NUCLEOTIDE SEQUENCE [LARGE SCALE GENOMIC DNA]</scope>
    <source>
        <strain evidence="1 2">MUCL2830</strain>
    </source>
</reference>
<keyword evidence="2" id="KW-1185">Reference proteome</keyword>
<gene>
    <name evidence="1" type="ORF">BOTCAL_0532g00070</name>
</gene>
<accession>A0A4Y8CN65</accession>
<dbReference type="Proteomes" id="UP000297299">
    <property type="component" value="Unassembled WGS sequence"/>
</dbReference>
<dbReference type="EMBL" id="PHWZ01000530">
    <property type="protein sequence ID" value="TEY37133.1"/>
    <property type="molecule type" value="Genomic_DNA"/>
</dbReference>
<organism evidence="1 2">
    <name type="scientific">Botryotinia calthae</name>
    <dbReference type="NCBI Taxonomy" id="38488"/>
    <lineage>
        <taxon>Eukaryota</taxon>
        <taxon>Fungi</taxon>
        <taxon>Dikarya</taxon>
        <taxon>Ascomycota</taxon>
        <taxon>Pezizomycotina</taxon>
        <taxon>Leotiomycetes</taxon>
        <taxon>Helotiales</taxon>
        <taxon>Sclerotiniaceae</taxon>
        <taxon>Botryotinia</taxon>
    </lineage>
</organism>